<feature type="domain" description="Cyclic nucleotide-binding" evidence="1">
    <location>
        <begin position="32"/>
        <end position="117"/>
    </location>
</feature>
<comment type="caution">
    <text evidence="2">The sequence shown here is derived from an EMBL/GenBank/DDBJ whole genome shotgun (WGS) entry which is preliminary data.</text>
</comment>
<dbReference type="CDD" id="cd00038">
    <property type="entry name" value="CAP_ED"/>
    <property type="match status" value="1"/>
</dbReference>
<proteinExistence type="predicted"/>
<dbReference type="EMBL" id="BAABBI010000003">
    <property type="protein sequence ID" value="GAA3789056.1"/>
    <property type="molecule type" value="Genomic_DNA"/>
</dbReference>
<dbReference type="SUPFAM" id="SSF51206">
    <property type="entry name" value="cAMP-binding domain-like"/>
    <property type="match status" value="1"/>
</dbReference>
<evidence type="ECO:0000313" key="3">
    <source>
        <dbReference type="Proteomes" id="UP001501456"/>
    </source>
</evidence>
<evidence type="ECO:0000259" key="1">
    <source>
        <dbReference type="Pfam" id="PF00027"/>
    </source>
</evidence>
<dbReference type="Proteomes" id="UP001501456">
    <property type="component" value="Unassembled WGS sequence"/>
</dbReference>
<dbReference type="Gene3D" id="2.60.120.10">
    <property type="entry name" value="Jelly Rolls"/>
    <property type="match status" value="1"/>
</dbReference>
<gene>
    <name evidence="2" type="ORF">GCM10022271_22010</name>
</gene>
<accession>A0ABP7H9N1</accession>
<dbReference type="RefSeq" id="WP_344730552.1">
    <property type="nucleotide sequence ID" value="NZ_BAABBI010000003.1"/>
</dbReference>
<dbReference type="Pfam" id="PF00027">
    <property type="entry name" value="cNMP_binding"/>
    <property type="match status" value="1"/>
</dbReference>
<organism evidence="2 3">
    <name type="scientific">Corallibacter vietnamensis</name>
    <dbReference type="NCBI Taxonomy" id="904130"/>
    <lineage>
        <taxon>Bacteria</taxon>
        <taxon>Pseudomonadati</taxon>
        <taxon>Bacteroidota</taxon>
        <taxon>Flavobacteriia</taxon>
        <taxon>Flavobacteriales</taxon>
        <taxon>Flavobacteriaceae</taxon>
        <taxon>Corallibacter</taxon>
    </lineage>
</organism>
<protein>
    <submittedName>
        <fullName evidence="2">Crp/Fnr family transcriptional regulator</fullName>
    </submittedName>
</protein>
<dbReference type="InterPro" id="IPR000595">
    <property type="entry name" value="cNMP-bd_dom"/>
</dbReference>
<dbReference type="InterPro" id="IPR018490">
    <property type="entry name" value="cNMP-bd_dom_sf"/>
</dbReference>
<reference evidence="3" key="1">
    <citation type="journal article" date="2019" name="Int. J. Syst. Evol. Microbiol.">
        <title>The Global Catalogue of Microorganisms (GCM) 10K type strain sequencing project: providing services to taxonomists for standard genome sequencing and annotation.</title>
        <authorList>
            <consortium name="The Broad Institute Genomics Platform"/>
            <consortium name="The Broad Institute Genome Sequencing Center for Infectious Disease"/>
            <person name="Wu L."/>
            <person name="Ma J."/>
        </authorList>
    </citation>
    <scope>NUCLEOTIDE SEQUENCE [LARGE SCALE GENOMIC DNA]</scope>
    <source>
        <strain evidence="3">JCM 17525</strain>
    </source>
</reference>
<name>A0ABP7H9N1_9FLAO</name>
<dbReference type="InterPro" id="IPR014710">
    <property type="entry name" value="RmlC-like_jellyroll"/>
</dbReference>
<sequence>MYESIISHVKNYVEASNAHIQALTDKLNEVCVSKHTYLLQPGTHVMHEYFVIKGCLIAYYLDSKGHKHAVQFAIENWWVGDFDAFFNHKPSNLFIETIESSKLFSITYDDLNTLFQEAPIYERYFRLLTTNAFIAQRKRILSALQNDTKTRYLEFCSAYPNIEDRVPNYHIANYLGVSAESLSRIRRKLKG</sequence>
<evidence type="ECO:0000313" key="2">
    <source>
        <dbReference type="EMBL" id="GAA3789056.1"/>
    </source>
</evidence>
<keyword evidence="3" id="KW-1185">Reference proteome</keyword>